<dbReference type="GO" id="GO:0003676">
    <property type="term" value="F:nucleic acid binding"/>
    <property type="evidence" value="ECO:0007669"/>
    <property type="project" value="InterPro"/>
</dbReference>
<accession>A0AAV2FL07</accession>
<dbReference type="InterPro" id="IPR036397">
    <property type="entry name" value="RNaseH_sf"/>
</dbReference>
<dbReference type="InterPro" id="IPR002156">
    <property type="entry name" value="RNaseH_domain"/>
</dbReference>
<feature type="domain" description="RNase H type-1" evidence="1">
    <location>
        <begin position="59"/>
        <end position="123"/>
    </location>
</feature>
<dbReference type="InterPro" id="IPR052929">
    <property type="entry name" value="RNase_H-like_EbsB-rel"/>
</dbReference>
<dbReference type="GO" id="GO:0004523">
    <property type="term" value="F:RNA-DNA hybrid ribonuclease activity"/>
    <property type="evidence" value="ECO:0007669"/>
    <property type="project" value="InterPro"/>
</dbReference>
<dbReference type="Gene3D" id="3.30.420.10">
    <property type="entry name" value="Ribonuclease H-like superfamily/Ribonuclease H"/>
    <property type="match status" value="1"/>
</dbReference>
<dbReference type="InterPro" id="IPR044730">
    <property type="entry name" value="RNase_H-like_dom_plant"/>
</dbReference>
<dbReference type="EMBL" id="OZ034819">
    <property type="protein sequence ID" value="CAL1398428.1"/>
    <property type="molecule type" value="Genomic_DNA"/>
</dbReference>
<name>A0AAV2FL07_9ROSI</name>
<proteinExistence type="predicted"/>
<protein>
    <recommendedName>
        <fullName evidence="1">RNase H type-1 domain-containing protein</fullName>
    </recommendedName>
</protein>
<organism evidence="2 3">
    <name type="scientific">Linum trigynum</name>
    <dbReference type="NCBI Taxonomy" id="586398"/>
    <lineage>
        <taxon>Eukaryota</taxon>
        <taxon>Viridiplantae</taxon>
        <taxon>Streptophyta</taxon>
        <taxon>Embryophyta</taxon>
        <taxon>Tracheophyta</taxon>
        <taxon>Spermatophyta</taxon>
        <taxon>Magnoliopsida</taxon>
        <taxon>eudicotyledons</taxon>
        <taxon>Gunneridae</taxon>
        <taxon>Pentapetalae</taxon>
        <taxon>rosids</taxon>
        <taxon>fabids</taxon>
        <taxon>Malpighiales</taxon>
        <taxon>Linaceae</taxon>
        <taxon>Linum</taxon>
    </lineage>
</organism>
<dbReference type="Proteomes" id="UP001497516">
    <property type="component" value="Chromosome 6"/>
</dbReference>
<dbReference type="CDD" id="cd06222">
    <property type="entry name" value="RNase_H_like"/>
    <property type="match status" value="1"/>
</dbReference>
<evidence type="ECO:0000313" key="2">
    <source>
        <dbReference type="EMBL" id="CAL1398428.1"/>
    </source>
</evidence>
<keyword evidence="3" id="KW-1185">Reference proteome</keyword>
<dbReference type="PANTHER" id="PTHR47074">
    <property type="entry name" value="BNAC02G40300D PROTEIN"/>
    <property type="match status" value="1"/>
</dbReference>
<dbReference type="InterPro" id="IPR012337">
    <property type="entry name" value="RNaseH-like_sf"/>
</dbReference>
<sequence>MYVSLSVNSTTKSLKSPISIPSSIPHIAPPNPPPASWEPPLDDYLKIHFDAAVCVSGCSFGLVIRGTDGHVVLAACVRHQGVVNPYLAELLAVIDVISNVASRSLTHVLVEGDSEVVVNQIRQGVLEVFFGGPVLWECHQINILFVSLYRV</sequence>
<dbReference type="SUPFAM" id="SSF53098">
    <property type="entry name" value="Ribonuclease H-like"/>
    <property type="match status" value="1"/>
</dbReference>
<evidence type="ECO:0000259" key="1">
    <source>
        <dbReference type="Pfam" id="PF13456"/>
    </source>
</evidence>
<dbReference type="AlphaFoldDB" id="A0AAV2FL07"/>
<gene>
    <name evidence="2" type="ORF">LTRI10_LOCUS38661</name>
</gene>
<dbReference type="PANTHER" id="PTHR47074:SF11">
    <property type="entry name" value="REVERSE TRANSCRIPTASE-LIKE PROTEIN"/>
    <property type="match status" value="1"/>
</dbReference>
<evidence type="ECO:0000313" key="3">
    <source>
        <dbReference type="Proteomes" id="UP001497516"/>
    </source>
</evidence>
<dbReference type="Pfam" id="PF13456">
    <property type="entry name" value="RVT_3"/>
    <property type="match status" value="1"/>
</dbReference>
<reference evidence="2 3" key="1">
    <citation type="submission" date="2024-04" db="EMBL/GenBank/DDBJ databases">
        <authorList>
            <person name="Fracassetti M."/>
        </authorList>
    </citation>
    <scope>NUCLEOTIDE SEQUENCE [LARGE SCALE GENOMIC DNA]</scope>
</reference>